<protein>
    <recommendedName>
        <fullName evidence="5">AAA family ATPase</fullName>
    </recommendedName>
</protein>
<reference evidence="3 4" key="1">
    <citation type="submission" date="2019-03" db="EMBL/GenBank/DDBJ databases">
        <title>Genomic Encyclopedia of Type Strains, Phase IV (KMG-IV): sequencing the most valuable type-strain genomes for metagenomic binning, comparative biology and taxonomic classification.</title>
        <authorList>
            <person name="Goeker M."/>
        </authorList>
    </citation>
    <scope>NUCLEOTIDE SEQUENCE [LARGE SCALE GENOMIC DNA]</scope>
    <source>
        <strain evidence="3 4">DSM 28287</strain>
    </source>
</reference>
<dbReference type="OrthoDB" id="128089at2"/>
<evidence type="ECO:0000313" key="3">
    <source>
        <dbReference type="EMBL" id="TDP49862.1"/>
    </source>
</evidence>
<comment type="caution">
    <text evidence="3">The sequence shown here is derived from an EMBL/GenBank/DDBJ whole genome shotgun (WGS) entry which is preliminary data.</text>
</comment>
<evidence type="ECO:0000259" key="1">
    <source>
        <dbReference type="Pfam" id="PF13173"/>
    </source>
</evidence>
<dbReference type="Pfam" id="PF13173">
    <property type="entry name" value="AAA_14"/>
    <property type="match status" value="1"/>
</dbReference>
<dbReference type="Pfam" id="PF13635">
    <property type="entry name" value="DUF4143"/>
    <property type="match status" value="1"/>
</dbReference>
<dbReference type="PANTHER" id="PTHR43566">
    <property type="entry name" value="CONSERVED PROTEIN"/>
    <property type="match status" value="1"/>
</dbReference>
<organism evidence="3 4">
    <name type="scientific">Aminicella lysinilytica</name>
    <dbReference type="NCBI Taxonomy" id="433323"/>
    <lineage>
        <taxon>Bacteria</taxon>
        <taxon>Bacillati</taxon>
        <taxon>Bacillota</taxon>
        <taxon>Clostridia</taxon>
        <taxon>Peptostreptococcales</taxon>
        <taxon>Anaerovoracaceae</taxon>
        <taxon>Aminicella</taxon>
    </lineage>
</organism>
<evidence type="ECO:0000259" key="2">
    <source>
        <dbReference type="Pfam" id="PF13635"/>
    </source>
</evidence>
<evidence type="ECO:0008006" key="5">
    <source>
        <dbReference type="Google" id="ProtNLM"/>
    </source>
</evidence>
<sequence>MKYKKRIADKILQKRLSAKGAVLIEGAKWCGKTTTAKQIAGSTLYMQNPREKKQNLLMADLDPAVLLEGPIPRLIDEWQIAPVLWDAVRFEVDQRDSFGQFILTGSSVPINLDGNSHTGTGRISKMLMRPMSLYESGESNGTVSLADLFTSGYDIASKNQLDIYDIAFLTCRGGWPKATDQTESVALQQAFDYYDVVVASDISRADGINKNPERVKRLMRSYSRNLASQTKLSNIKKDMKTNDLDTLDIQTIDSYINALKRIFVIEDLPAWNPNLRSKAAIRTSDTRYFVDPSIGIAALGMGPTDLIHDLNTFGLYFESMCVRDLRIFSESLDGTLYHYRDGDGLECDAVIHLRNGQYGLVEIKLGGQTLVNEGAENLIRLKNKIDTAKMSEPSFMMVLAGTEPFAYKRDDGIYVVPLGCLKD</sequence>
<dbReference type="InterPro" id="IPR041682">
    <property type="entry name" value="AAA_14"/>
</dbReference>
<dbReference type="PANTHER" id="PTHR43566:SF2">
    <property type="entry name" value="DUF4143 DOMAIN-CONTAINING PROTEIN"/>
    <property type="match status" value="1"/>
</dbReference>
<dbReference type="InterPro" id="IPR027417">
    <property type="entry name" value="P-loop_NTPase"/>
</dbReference>
<accession>A0A4R6PZ93</accession>
<dbReference type="InterPro" id="IPR025420">
    <property type="entry name" value="DUF4143"/>
</dbReference>
<dbReference type="EMBL" id="SNXO01000042">
    <property type="protein sequence ID" value="TDP49862.1"/>
    <property type="molecule type" value="Genomic_DNA"/>
</dbReference>
<feature type="domain" description="AAA" evidence="1">
    <location>
        <begin position="20"/>
        <end position="135"/>
    </location>
</feature>
<dbReference type="Proteomes" id="UP000295500">
    <property type="component" value="Unassembled WGS sequence"/>
</dbReference>
<name>A0A4R6PZ93_9FIRM</name>
<dbReference type="RefSeq" id="WP_133529156.1">
    <property type="nucleotide sequence ID" value="NZ_SNXO01000042.1"/>
</dbReference>
<keyword evidence="4" id="KW-1185">Reference proteome</keyword>
<proteinExistence type="predicted"/>
<gene>
    <name evidence="3" type="ORF">EV211_14213</name>
</gene>
<evidence type="ECO:0000313" key="4">
    <source>
        <dbReference type="Proteomes" id="UP000295500"/>
    </source>
</evidence>
<feature type="domain" description="DUF4143" evidence="2">
    <location>
        <begin position="200"/>
        <end position="365"/>
    </location>
</feature>
<dbReference type="AlphaFoldDB" id="A0A4R6PZ93"/>
<dbReference type="SUPFAM" id="SSF52540">
    <property type="entry name" value="P-loop containing nucleoside triphosphate hydrolases"/>
    <property type="match status" value="1"/>
</dbReference>